<dbReference type="PANTHER" id="PTHR33540">
    <property type="entry name" value="TRNA THREONYLCARBAMOYLADENOSINE BIOSYNTHESIS PROTEIN TSAE"/>
    <property type="match status" value="1"/>
</dbReference>
<dbReference type="GO" id="GO:0005737">
    <property type="term" value="C:cytoplasm"/>
    <property type="evidence" value="ECO:0007669"/>
    <property type="project" value="UniProtKB-SubCell"/>
</dbReference>
<evidence type="ECO:0000313" key="11">
    <source>
        <dbReference type="EMBL" id="HIW00543.1"/>
    </source>
</evidence>
<evidence type="ECO:0000256" key="3">
    <source>
        <dbReference type="ARBA" id="ARBA00019010"/>
    </source>
</evidence>
<comment type="caution">
    <text evidence="11">The sequence shown here is derived from an EMBL/GenBank/DDBJ whole genome shotgun (WGS) entry which is preliminary data.</text>
</comment>
<reference evidence="11" key="1">
    <citation type="journal article" date="2021" name="PeerJ">
        <title>Extensive microbial diversity within the chicken gut microbiome revealed by metagenomics and culture.</title>
        <authorList>
            <person name="Gilroy R."/>
            <person name="Ravi A."/>
            <person name="Getino M."/>
            <person name="Pursley I."/>
            <person name="Horton D.L."/>
            <person name="Alikhan N.F."/>
            <person name="Baker D."/>
            <person name="Gharbi K."/>
            <person name="Hall N."/>
            <person name="Watson M."/>
            <person name="Adriaenssens E.M."/>
            <person name="Foster-Nyarko E."/>
            <person name="Jarju S."/>
            <person name="Secka A."/>
            <person name="Antonio M."/>
            <person name="Oren A."/>
            <person name="Chaudhuri R.R."/>
            <person name="La Ragione R."/>
            <person name="Hildebrand F."/>
            <person name="Pallen M.J."/>
        </authorList>
    </citation>
    <scope>NUCLEOTIDE SEQUENCE</scope>
    <source>
        <strain evidence="11">ChiHecec2B26-446</strain>
    </source>
</reference>
<keyword evidence="6" id="KW-0479">Metal-binding</keyword>
<organism evidence="11 12">
    <name type="scientific">Candidatus Desulfovibrio intestinipullorum</name>
    <dbReference type="NCBI Taxonomy" id="2838536"/>
    <lineage>
        <taxon>Bacteria</taxon>
        <taxon>Pseudomonadati</taxon>
        <taxon>Thermodesulfobacteriota</taxon>
        <taxon>Desulfovibrionia</taxon>
        <taxon>Desulfovibrionales</taxon>
        <taxon>Desulfovibrionaceae</taxon>
        <taxon>Desulfovibrio</taxon>
    </lineage>
</organism>
<keyword evidence="7" id="KW-0547">Nucleotide-binding</keyword>
<dbReference type="PANTHER" id="PTHR33540:SF2">
    <property type="entry name" value="TRNA THREONYLCARBAMOYLADENOSINE BIOSYNTHESIS PROTEIN TSAE"/>
    <property type="match status" value="1"/>
</dbReference>
<dbReference type="AlphaFoldDB" id="A0A9D1TPC7"/>
<evidence type="ECO:0000313" key="12">
    <source>
        <dbReference type="Proteomes" id="UP000886752"/>
    </source>
</evidence>
<evidence type="ECO:0000256" key="5">
    <source>
        <dbReference type="ARBA" id="ARBA00022694"/>
    </source>
</evidence>
<dbReference type="InterPro" id="IPR027417">
    <property type="entry name" value="P-loop_NTPase"/>
</dbReference>
<reference evidence="11" key="2">
    <citation type="submission" date="2021-04" db="EMBL/GenBank/DDBJ databases">
        <authorList>
            <person name="Gilroy R."/>
        </authorList>
    </citation>
    <scope>NUCLEOTIDE SEQUENCE</scope>
    <source>
        <strain evidence="11">ChiHecec2B26-446</strain>
    </source>
</reference>
<keyword evidence="9" id="KW-0460">Magnesium</keyword>
<evidence type="ECO:0000256" key="10">
    <source>
        <dbReference type="ARBA" id="ARBA00032441"/>
    </source>
</evidence>
<accession>A0A9D1TPC7</accession>
<dbReference type="GO" id="GO:0046872">
    <property type="term" value="F:metal ion binding"/>
    <property type="evidence" value="ECO:0007669"/>
    <property type="project" value="UniProtKB-KW"/>
</dbReference>
<dbReference type="EMBL" id="DXHV01000054">
    <property type="protein sequence ID" value="HIW00543.1"/>
    <property type="molecule type" value="Genomic_DNA"/>
</dbReference>
<dbReference type="Gene3D" id="3.40.50.300">
    <property type="entry name" value="P-loop containing nucleotide triphosphate hydrolases"/>
    <property type="match status" value="1"/>
</dbReference>
<dbReference type="SUPFAM" id="SSF52540">
    <property type="entry name" value="P-loop containing nucleoside triphosphate hydrolases"/>
    <property type="match status" value="1"/>
</dbReference>
<evidence type="ECO:0000256" key="9">
    <source>
        <dbReference type="ARBA" id="ARBA00022842"/>
    </source>
</evidence>
<gene>
    <name evidence="11" type="ORF">H9894_05065</name>
</gene>
<evidence type="ECO:0000256" key="6">
    <source>
        <dbReference type="ARBA" id="ARBA00022723"/>
    </source>
</evidence>
<dbReference type="InterPro" id="IPR003442">
    <property type="entry name" value="T6A_TsaE"/>
</dbReference>
<evidence type="ECO:0000256" key="4">
    <source>
        <dbReference type="ARBA" id="ARBA00022490"/>
    </source>
</evidence>
<comment type="similarity">
    <text evidence="2">Belongs to the TsaE family.</text>
</comment>
<comment type="subcellular location">
    <subcellularLocation>
        <location evidence="1">Cytoplasm</location>
    </subcellularLocation>
</comment>
<proteinExistence type="inferred from homology"/>
<dbReference type="GO" id="GO:0005524">
    <property type="term" value="F:ATP binding"/>
    <property type="evidence" value="ECO:0007669"/>
    <property type="project" value="UniProtKB-KW"/>
</dbReference>
<keyword evidence="5" id="KW-0819">tRNA processing</keyword>
<keyword evidence="8" id="KW-0067">ATP-binding</keyword>
<dbReference type="Pfam" id="PF02367">
    <property type="entry name" value="TsaE"/>
    <property type="match status" value="1"/>
</dbReference>
<name>A0A9D1TPC7_9BACT</name>
<dbReference type="Proteomes" id="UP000886752">
    <property type="component" value="Unassembled WGS sequence"/>
</dbReference>
<protein>
    <recommendedName>
        <fullName evidence="3">tRNA threonylcarbamoyladenosine biosynthesis protein TsaE</fullName>
    </recommendedName>
    <alternativeName>
        <fullName evidence="10">t(6)A37 threonylcarbamoyladenosine biosynthesis protein TsaE</fullName>
    </alternativeName>
</protein>
<evidence type="ECO:0000256" key="2">
    <source>
        <dbReference type="ARBA" id="ARBA00007599"/>
    </source>
</evidence>
<dbReference type="GO" id="GO:0002949">
    <property type="term" value="P:tRNA threonylcarbamoyladenosine modification"/>
    <property type="evidence" value="ECO:0007669"/>
    <property type="project" value="InterPro"/>
</dbReference>
<evidence type="ECO:0000256" key="8">
    <source>
        <dbReference type="ARBA" id="ARBA00022840"/>
    </source>
</evidence>
<sequence length="168" mass="17770">MNDHARITRTLRSLQDTDAFGQELAEALLETPCSLLLQGPLGAGKTSLVRALVRHLPGGSEAEVSSPSFTIFNLYPTEPALVHCDLYRCGPGSRLPDEAWDVLDNGALLVCEWSEYLAPADQPSDCLLLALAPAAGGDDEARSVTLEARGPNAGRLLAALPALPILQG</sequence>
<evidence type="ECO:0000256" key="7">
    <source>
        <dbReference type="ARBA" id="ARBA00022741"/>
    </source>
</evidence>
<keyword evidence="4" id="KW-0963">Cytoplasm</keyword>
<evidence type="ECO:0000256" key="1">
    <source>
        <dbReference type="ARBA" id="ARBA00004496"/>
    </source>
</evidence>